<reference evidence="2 3" key="1">
    <citation type="submission" date="2023-08" db="EMBL/GenBank/DDBJ databases">
        <authorList>
            <person name="Folkvardsen B D."/>
            <person name="Norman A."/>
        </authorList>
    </citation>
    <scope>NUCLEOTIDE SEQUENCE [LARGE SCALE GENOMIC DNA]</scope>
    <source>
        <strain evidence="2 3">Mu0102</strain>
    </source>
</reference>
<name>A0ABN9MZA8_9MYCO</name>
<feature type="domain" description="Glycoside hydrolase family 5 C-terminal" evidence="1">
    <location>
        <begin position="7"/>
        <end position="93"/>
    </location>
</feature>
<dbReference type="Gene3D" id="2.60.40.1180">
    <property type="entry name" value="Golgi alpha-mannosidase II"/>
    <property type="match status" value="1"/>
</dbReference>
<organism evidence="2 3">
    <name type="scientific">[Mycobacterium] holstebronense</name>
    <dbReference type="NCBI Taxonomy" id="3064288"/>
    <lineage>
        <taxon>Bacteria</taxon>
        <taxon>Bacillati</taxon>
        <taxon>Actinomycetota</taxon>
        <taxon>Actinomycetes</taxon>
        <taxon>Mycobacteriales</taxon>
        <taxon>Mycobacteriaceae</taxon>
        <taxon>Mycolicibacterium</taxon>
    </lineage>
</organism>
<dbReference type="InterPro" id="IPR013780">
    <property type="entry name" value="Glyco_hydro_b"/>
</dbReference>
<accession>A0ABN9MZA8</accession>
<proteinExistence type="predicted"/>
<evidence type="ECO:0000313" key="3">
    <source>
        <dbReference type="Proteomes" id="UP001190464"/>
    </source>
</evidence>
<evidence type="ECO:0000259" key="1">
    <source>
        <dbReference type="Pfam" id="PF18564"/>
    </source>
</evidence>
<evidence type="ECO:0000313" key="2">
    <source>
        <dbReference type="EMBL" id="CAJ1497731.1"/>
    </source>
</evidence>
<keyword evidence="3" id="KW-1185">Reference proteome</keyword>
<sequence length="97" mass="9668">MTTLAQPYPLAVAGTPGAWSFADGTFSFSYSTEMASGSGHFAAGTQTEISVPALQYPDGYQVSVTGGHVVSAPGAPVLVIASDSAASTITVTVTPAN</sequence>
<protein>
    <recommendedName>
        <fullName evidence="1">Glycoside hydrolase family 5 C-terminal domain-containing protein</fullName>
    </recommendedName>
</protein>
<dbReference type="RefSeq" id="WP_308485506.1">
    <property type="nucleotide sequence ID" value="NZ_OY726398.1"/>
</dbReference>
<dbReference type="InterPro" id="IPR041036">
    <property type="entry name" value="GH5_C"/>
</dbReference>
<dbReference type="EMBL" id="OY726398">
    <property type="protein sequence ID" value="CAJ1497731.1"/>
    <property type="molecule type" value="Genomic_DNA"/>
</dbReference>
<dbReference type="Pfam" id="PF18564">
    <property type="entry name" value="Glyco_hydro_5_C"/>
    <property type="match status" value="1"/>
</dbReference>
<dbReference type="Proteomes" id="UP001190464">
    <property type="component" value="Chromosome"/>
</dbReference>
<gene>
    <name evidence="2" type="ORF">MU0102_000540</name>
</gene>